<dbReference type="AlphaFoldDB" id="A0A1E5Q945"/>
<evidence type="ECO:0000313" key="1">
    <source>
        <dbReference type="EMBL" id="OEJ68014.1"/>
    </source>
</evidence>
<dbReference type="Proteomes" id="UP000095347">
    <property type="component" value="Unassembled WGS sequence"/>
</dbReference>
<gene>
    <name evidence="1" type="ORF">BEN30_07030</name>
</gene>
<dbReference type="RefSeq" id="WP_069957342.1">
    <property type="nucleotide sequence ID" value="NZ_MCGG01000017.1"/>
</dbReference>
<name>A0A1E5Q945_9PROT</name>
<organism evidence="1 2">
    <name type="scientific">Magnetovibrio blakemorei</name>
    <dbReference type="NCBI Taxonomy" id="28181"/>
    <lineage>
        <taxon>Bacteria</taxon>
        <taxon>Pseudomonadati</taxon>
        <taxon>Pseudomonadota</taxon>
        <taxon>Alphaproteobacteria</taxon>
        <taxon>Rhodospirillales</taxon>
        <taxon>Magnetovibrionaceae</taxon>
        <taxon>Magnetovibrio</taxon>
    </lineage>
</organism>
<evidence type="ECO:0000313" key="2">
    <source>
        <dbReference type="Proteomes" id="UP000095347"/>
    </source>
</evidence>
<protein>
    <submittedName>
        <fullName evidence="1">Uncharacterized protein</fullName>
    </submittedName>
</protein>
<keyword evidence="2" id="KW-1185">Reference proteome</keyword>
<comment type="caution">
    <text evidence="1">The sequence shown here is derived from an EMBL/GenBank/DDBJ whole genome shotgun (WGS) entry which is preliminary data.</text>
</comment>
<accession>A0A1E5Q945</accession>
<dbReference type="EMBL" id="MCGG01000017">
    <property type="protein sequence ID" value="OEJ68014.1"/>
    <property type="molecule type" value="Genomic_DNA"/>
</dbReference>
<reference evidence="2" key="1">
    <citation type="submission" date="2016-07" db="EMBL/GenBank/DDBJ databases">
        <authorList>
            <person name="Florea S."/>
            <person name="Webb J.S."/>
            <person name="Jaromczyk J."/>
            <person name="Schardl C.L."/>
        </authorList>
    </citation>
    <scope>NUCLEOTIDE SEQUENCE [LARGE SCALE GENOMIC DNA]</scope>
    <source>
        <strain evidence="2">MV-1</strain>
    </source>
</reference>
<sequence length="125" mass="13930">MSKNKTTAPLSSESIHAMLEYLHVEAEQAETVEDLACVLNVIKTLLSETQPMHAVQGLPNIRAEVMPFGHSRGRCNFASNVPETLISTFYDLSDRMNQLQVEDPETFVNASNALHWLANNDKCVN</sequence>
<proteinExistence type="predicted"/>